<evidence type="ECO:0000313" key="1">
    <source>
        <dbReference type="EMBL" id="VYT64291.1"/>
    </source>
</evidence>
<proteinExistence type="predicted"/>
<accession>A0A6N2YBT2</accession>
<sequence length="421" mass="45181">MKTDWKDDIFTRRKLRMVDNGDGTVTPEDATEYTQRGDLFGAKELNTIGEEVNEIKKSVSDGKALVAAAITAKRVATAATATFKEMAANIGRIVLGSGNAQPADVLAGKTATNDSGVEFTGTMPNRGWNAGDAISIANSNSVANKMYAKFPAGAYFDESAGSPGGAVYLPYNTLASAIGLNPDYMIDTYTLLGKKGKIQSMAGVTITPQTYAQTVWSAWKRMTGNVEIAGVPLPPASVVKKGYRYWIGGSYVDGTLEDLGVNHVPFDGASFSGVLAKGAEKCNWYGNNILRSPLEITGDGIRMVYSTANLQFNKFCPKESITFSAFKTIRVSIKFNGSLRGKGHATLMAYRSDTARSNILLNNSTGLLKSTTIGMTNSGTIYTGDLDISAVNDEGFLTIHFTNAEDVSYTSYFITRIEFLA</sequence>
<gene>
    <name evidence="1" type="ORF">CHLFYP18_05207</name>
</gene>
<organism evidence="1">
    <name type="scientific">Hungatella hathewayi</name>
    <dbReference type="NCBI Taxonomy" id="154046"/>
    <lineage>
        <taxon>Bacteria</taxon>
        <taxon>Bacillati</taxon>
        <taxon>Bacillota</taxon>
        <taxon>Clostridia</taxon>
        <taxon>Lachnospirales</taxon>
        <taxon>Lachnospiraceae</taxon>
        <taxon>Hungatella</taxon>
    </lineage>
</organism>
<dbReference type="EMBL" id="CACRUH010000005">
    <property type="protein sequence ID" value="VYT64291.1"/>
    <property type="molecule type" value="Genomic_DNA"/>
</dbReference>
<reference evidence="1" key="1">
    <citation type="submission" date="2019-11" db="EMBL/GenBank/DDBJ databases">
        <authorList>
            <person name="Feng L."/>
        </authorList>
    </citation>
    <scope>NUCLEOTIDE SEQUENCE</scope>
    <source>
        <strain evidence="1">ChathewayiLFYP18</strain>
    </source>
</reference>
<name>A0A6N2YBT2_9FIRM</name>
<dbReference type="AlphaFoldDB" id="A0A6N2YBT2"/>
<dbReference type="RefSeq" id="WP_156832160.1">
    <property type="nucleotide sequence ID" value="NZ_CACRUH010000005.1"/>
</dbReference>
<protein>
    <submittedName>
        <fullName evidence="1">Uncharacterized protein</fullName>
    </submittedName>
</protein>